<protein>
    <recommendedName>
        <fullName evidence="4">Jacalin-type lectin domain-containing protein</fullName>
    </recommendedName>
</protein>
<comment type="similarity">
    <text evidence="1">Belongs to the jacalin lectin family.</text>
</comment>
<dbReference type="Gramene" id="evm.model.01.2954">
    <property type="protein sequence ID" value="cds.evm.model.01.2954"/>
    <property type="gene ID" value="evm.TU.01.2954"/>
</dbReference>
<feature type="domain" description="Jacalin-type lectin" evidence="4">
    <location>
        <begin position="278"/>
        <end position="424"/>
    </location>
</feature>
<feature type="domain" description="Jacalin-type lectin" evidence="4">
    <location>
        <begin position="510"/>
        <end position="655"/>
    </location>
</feature>
<dbReference type="SUPFAM" id="SSF51101">
    <property type="entry name" value="Mannose-binding lectins"/>
    <property type="match status" value="3"/>
</dbReference>
<dbReference type="SMART" id="SM00915">
    <property type="entry name" value="Jacalin"/>
    <property type="match status" value="3"/>
</dbReference>
<accession>A0A803NN73</accession>
<evidence type="ECO:0000259" key="4">
    <source>
        <dbReference type="PROSITE" id="PS51752"/>
    </source>
</evidence>
<feature type="domain" description="Jacalin-type lectin" evidence="4">
    <location>
        <begin position="5"/>
        <end position="147"/>
    </location>
</feature>
<evidence type="ECO:0000256" key="2">
    <source>
        <dbReference type="ARBA" id="ARBA00022734"/>
    </source>
</evidence>
<evidence type="ECO:0000256" key="1">
    <source>
        <dbReference type="ARBA" id="ARBA00006568"/>
    </source>
</evidence>
<dbReference type="PANTHER" id="PTHR47293:SF68">
    <property type="entry name" value="JACALIN-RELATED LECTIN 3"/>
    <property type="match status" value="1"/>
</dbReference>
<evidence type="ECO:0000313" key="5">
    <source>
        <dbReference type="EnsemblPlants" id="cds.evm.model.01.2954"/>
    </source>
</evidence>
<evidence type="ECO:0000256" key="3">
    <source>
        <dbReference type="SAM" id="MobiDB-lite"/>
    </source>
</evidence>
<reference evidence="5" key="2">
    <citation type="submission" date="2021-03" db="UniProtKB">
        <authorList>
            <consortium name="EnsemblPlants"/>
        </authorList>
    </citation>
    <scope>IDENTIFICATION</scope>
</reference>
<dbReference type="EMBL" id="UZAU01000083">
    <property type="status" value="NOT_ANNOTATED_CDS"/>
    <property type="molecule type" value="Genomic_DNA"/>
</dbReference>
<dbReference type="FunFam" id="2.100.10.30:FF:000001">
    <property type="entry name" value="Jacalin-related lectin 33"/>
    <property type="match status" value="3"/>
</dbReference>
<keyword evidence="2" id="KW-0430">Lectin</keyword>
<dbReference type="InterPro" id="IPR036404">
    <property type="entry name" value="Jacalin-like_lectin_dom_sf"/>
</dbReference>
<dbReference type="Gene3D" id="2.100.10.30">
    <property type="entry name" value="Jacalin-like lectin domain"/>
    <property type="match status" value="3"/>
</dbReference>
<dbReference type="AlphaFoldDB" id="A0A803NN73"/>
<dbReference type="Proteomes" id="UP000596661">
    <property type="component" value="Chromosome 1"/>
</dbReference>
<feature type="compositionally biased region" description="Basic and acidic residues" evidence="3">
    <location>
        <begin position="238"/>
        <end position="252"/>
    </location>
</feature>
<dbReference type="OMA" id="KQIYLTR"/>
<dbReference type="InterPro" id="IPR033734">
    <property type="entry name" value="Jacalin-like_lectin_dom_plant"/>
</dbReference>
<dbReference type="PROSITE" id="PS51752">
    <property type="entry name" value="JACALIN_LECTIN"/>
    <property type="match status" value="3"/>
</dbReference>
<dbReference type="GO" id="GO:0005536">
    <property type="term" value="F:D-glucose binding"/>
    <property type="evidence" value="ECO:0007669"/>
    <property type="project" value="UniProtKB-ARBA"/>
</dbReference>
<keyword evidence="6" id="KW-1185">Reference proteome</keyword>
<name>A0A803NN73_CANSA</name>
<dbReference type="CDD" id="cd09612">
    <property type="entry name" value="Jacalin"/>
    <property type="match status" value="3"/>
</dbReference>
<evidence type="ECO:0000313" key="6">
    <source>
        <dbReference type="Proteomes" id="UP000596661"/>
    </source>
</evidence>
<organism evidence="5 6">
    <name type="scientific">Cannabis sativa</name>
    <name type="common">Hemp</name>
    <name type="synonym">Marijuana</name>
    <dbReference type="NCBI Taxonomy" id="3483"/>
    <lineage>
        <taxon>Eukaryota</taxon>
        <taxon>Viridiplantae</taxon>
        <taxon>Streptophyta</taxon>
        <taxon>Embryophyta</taxon>
        <taxon>Tracheophyta</taxon>
        <taxon>Spermatophyta</taxon>
        <taxon>Magnoliopsida</taxon>
        <taxon>eudicotyledons</taxon>
        <taxon>Gunneridae</taxon>
        <taxon>Pentapetalae</taxon>
        <taxon>rosids</taxon>
        <taxon>fabids</taxon>
        <taxon>Rosales</taxon>
        <taxon>Cannabaceae</taxon>
        <taxon>Cannabis</taxon>
    </lineage>
</organism>
<feature type="region of interest" description="Disordered" evidence="3">
    <location>
        <begin position="201"/>
        <end position="260"/>
    </location>
</feature>
<feature type="compositionally biased region" description="Low complexity" evidence="3">
    <location>
        <begin position="206"/>
        <end position="226"/>
    </location>
</feature>
<dbReference type="InterPro" id="IPR001229">
    <property type="entry name" value="Jacalin-like_lectin_dom"/>
</dbReference>
<dbReference type="GO" id="GO:0005537">
    <property type="term" value="F:D-mannose binding"/>
    <property type="evidence" value="ECO:0007669"/>
    <property type="project" value="UniProtKB-ARBA"/>
</dbReference>
<dbReference type="Pfam" id="PF01419">
    <property type="entry name" value="Jacalin"/>
    <property type="match status" value="3"/>
</dbReference>
<dbReference type="EnsemblPlants" id="evm.model.01.2954">
    <property type="protein sequence ID" value="cds.evm.model.01.2954"/>
    <property type="gene ID" value="evm.TU.01.2954"/>
</dbReference>
<proteinExistence type="inferred from homology"/>
<sequence>MEKKPVRLGPWGGDDGLDWDDGVYSTVKQVVVAHGTTIDSIQIEYDNNGSSVWSEKHGGRGGPKVDNIKLDYPHEYLTSINGYYAKLNEWGPPIVRSLTLKSNKKLYGPFGVEKGSSFSIPTSGGKIVGFHGKAGWFVDSIGVHLKTLPKQNDVVHTRTTQVHHTAQNYMVNATSENMNGFSVIQGSVGQSYDIVVAVRQRDDNSNKNNNYNNNNNNFGSKPLPNNKLTRQLSSSDSDSSRELSDVGGGKEHKKEKKKVTITPVKENTTPSKSKIEGVVSCGPWGGTGGSSFDEGAGYTGVKQINISRNVGIVYIRVLYDRKGESVWGTKHGGTGGFKFDKVILDYPNEILTHISGSYGPAMIMGPQVIKSLTFHTTKGKHGPYGEEQAGGGGCFTSKVREGRIVGFHGRRGLFLDAIGVHILEGKIVAAAPAAVDHTSNLINSKAIVPVPPPVVNNVIKSHNNDDDPFHNNKSGISEIDHPQWRNKLVLAKRGTTAEEIACGVMKEPAPCGAGPWGGDGGRAWDDGVFSGIKQIYLTRSPEAICSIQIEYDRNGQPVWSVKHGGNGGNTPHRIKLEYPNEVLICISGYYGSMTKDDEKAKVIRSLTFNTSRGKYGPYGEEIGTYFTSTTTEGKVVGFHGRSSIYLDAIGIHMQHWLGNQRTSKTSLFKIF</sequence>
<dbReference type="PANTHER" id="PTHR47293">
    <property type="entry name" value="JACALIN-RELATED LECTIN 3"/>
    <property type="match status" value="1"/>
</dbReference>
<reference evidence="5" key="1">
    <citation type="submission" date="2018-11" db="EMBL/GenBank/DDBJ databases">
        <authorList>
            <person name="Grassa J C."/>
        </authorList>
    </citation>
    <scope>NUCLEOTIDE SEQUENCE [LARGE SCALE GENOMIC DNA]</scope>
</reference>